<sequence>MFDVYLTAGCTVSYHSASEDKHNICLNIPNNLLEDTCGSISNMKLIFHTHIVL</sequence>
<proteinExistence type="evidence at transcript level"/>
<accession>I7GLM9</accession>
<organism evidence="1">
    <name type="scientific">Macaca fascicularis</name>
    <name type="common">Crab-eating macaque</name>
    <name type="synonym">Cynomolgus monkey</name>
    <dbReference type="NCBI Taxonomy" id="9541"/>
    <lineage>
        <taxon>Eukaryota</taxon>
        <taxon>Metazoa</taxon>
        <taxon>Chordata</taxon>
        <taxon>Craniata</taxon>
        <taxon>Vertebrata</taxon>
        <taxon>Euteleostomi</taxon>
        <taxon>Mammalia</taxon>
        <taxon>Eutheria</taxon>
        <taxon>Euarchontoglires</taxon>
        <taxon>Primates</taxon>
        <taxon>Haplorrhini</taxon>
        <taxon>Catarrhini</taxon>
        <taxon>Cercopithecidae</taxon>
        <taxon>Cercopithecinae</taxon>
        <taxon>Macaca</taxon>
    </lineage>
</organism>
<name>I7GLM9_MACFA</name>
<reference evidence="1" key="1">
    <citation type="journal article" date="2007" name="PLoS Biol.">
        <title>Rate of evolution in brain-expressed genes in humans and other primates.</title>
        <authorList>
            <person name="Wang H.-Y."/>
            <person name="Chien H.-C."/>
            <person name="Osada N."/>
            <person name="Hashimoto K."/>
            <person name="Sugano S."/>
            <person name="Gojobori T."/>
            <person name="Chou C.-K."/>
            <person name="Tsai S.-F."/>
            <person name="Wu C.-I."/>
            <person name="Shen C.-K.J."/>
        </authorList>
    </citation>
    <scope>NUCLEOTIDE SEQUENCE</scope>
</reference>
<dbReference type="AlphaFoldDB" id="I7GLM9"/>
<protein>
    <submittedName>
        <fullName evidence="1">Macaca fascicularis brain cDNA, clone: QbsA-11939</fullName>
    </submittedName>
</protein>
<dbReference type="EMBL" id="AB171415">
    <property type="protein sequence ID" value="BAE88478.1"/>
    <property type="molecule type" value="mRNA"/>
</dbReference>
<evidence type="ECO:0000313" key="1">
    <source>
        <dbReference type="EMBL" id="BAE88478.1"/>
    </source>
</evidence>